<name>A0ABD2NUW0_9CUCU</name>
<proteinExistence type="predicted"/>
<sequence>MVKSGADAEIRIGNKSNFEGSAHGQEHQWQQVERKCKSFISTRSKKTAEYTLVGAARIKWFYVGKVAGTDVSEEAIKEYLNADIQDPRGWIINNRRDAIINTDVLDQGCPNLALGP</sequence>
<reference evidence="1 2" key="1">
    <citation type="journal article" date="2021" name="BMC Biol.">
        <title>Horizontally acquired antibacterial genes associated with adaptive radiation of ladybird beetles.</title>
        <authorList>
            <person name="Li H.S."/>
            <person name="Tang X.F."/>
            <person name="Huang Y.H."/>
            <person name="Xu Z.Y."/>
            <person name="Chen M.L."/>
            <person name="Du X.Y."/>
            <person name="Qiu B.Y."/>
            <person name="Chen P.T."/>
            <person name="Zhang W."/>
            <person name="Slipinski A."/>
            <person name="Escalona H.E."/>
            <person name="Waterhouse R.M."/>
            <person name="Zwick A."/>
            <person name="Pang H."/>
        </authorList>
    </citation>
    <scope>NUCLEOTIDE SEQUENCE [LARGE SCALE GENOMIC DNA]</scope>
    <source>
        <strain evidence="1">SYSU2018</strain>
    </source>
</reference>
<keyword evidence="2" id="KW-1185">Reference proteome</keyword>
<evidence type="ECO:0000313" key="2">
    <source>
        <dbReference type="Proteomes" id="UP001516400"/>
    </source>
</evidence>
<dbReference type="AlphaFoldDB" id="A0ABD2NUW0"/>
<dbReference type="Proteomes" id="UP001516400">
    <property type="component" value="Unassembled WGS sequence"/>
</dbReference>
<protein>
    <recommendedName>
        <fullName evidence="3">Transposase</fullName>
    </recommendedName>
</protein>
<evidence type="ECO:0008006" key="3">
    <source>
        <dbReference type="Google" id="ProtNLM"/>
    </source>
</evidence>
<evidence type="ECO:0000313" key="1">
    <source>
        <dbReference type="EMBL" id="KAL3282409.1"/>
    </source>
</evidence>
<organism evidence="1 2">
    <name type="scientific">Cryptolaemus montrouzieri</name>
    <dbReference type="NCBI Taxonomy" id="559131"/>
    <lineage>
        <taxon>Eukaryota</taxon>
        <taxon>Metazoa</taxon>
        <taxon>Ecdysozoa</taxon>
        <taxon>Arthropoda</taxon>
        <taxon>Hexapoda</taxon>
        <taxon>Insecta</taxon>
        <taxon>Pterygota</taxon>
        <taxon>Neoptera</taxon>
        <taxon>Endopterygota</taxon>
        <taxon>Coleoptera</taxon>
        <taxon>Polyphaga</taxon>
        <taxon>Cucujiformia</taxon>
        <taxon>Coccinelloidea</taxon>
        <taxon>Coccinellidae</taxon>
        <taxon>Scymninae</taxon>
        <taxon>Scymnini</taxon>
        <taxon>Cryptolaemus</taxon>
    </lineage>
</organism>
<gene>
    <name evidence="1" type="ORF">HHI36_005594</name>
</gene>
<comment type="caution">
    <text evidence="1">The sequence shown here is derived from an EMBL/GenBank/DDBJ whole genome shotgun (WGS) entry which is preliminary data.</text>
</comment>
<dbReference type="EMBL" id="JABFTP020000144">
    <property type="protein sequence ID" value="KAL3282409.1"/>
    <property type="molecule type" value="Genomic_DNA"/>
</dbReference>
<accession>A0ABD2NUW0</accession>